<dbReference type="EMBL" id="JABELV010000063">
    <property type="protein sequence ID" value="KAG7539653.1"/>
    <property type="molecule type" value="Genomic_DNA"/>
</dbReference>
<dbReference type="AlphaFoldDB" id="A0A8K0JKR8"/>
<proteinExistence type="predicted"/>
<evidence type="ECO:0000313" key="2">
    <source>
        <dbReference type="EMBL" id="KAG7539653.1"/>
    </source>
</evidence>
<dbReference type="OrthoDB" id="2400485at2759"/>
<accession>A0A8K0JKR8</accession>
<feature type="compositionally biased region" description="Low complexity" evidence="1">
    <location>
        <begin position="25"/>
        <end position="39"/>
    </location>
</feature>
<sequence length="243" mass="27411">MSFTLTRALPRTITNTLRLRATATTVRTMSSNPSNTSNPAVATNPDIKNNPDISNNPMKSETEGRGPQFGLAERQPTDEEKKVMEDVLNLYQLNPVSQAYQHYDQKAVFSDPIGIAQNLEEIKAQFNAMPKIFSASYTRALKFLDNPEIKAPSFQVSQSQEYHLKVAGIVKTTDSQITFIRDPATNLILRHEEEWRGEKNQVSDDGFIGKLHEMRKKFTAQTVNAFVDSTPYDQQSDKPQSKQ</sequence>
<name>A0A8K0JKR8_9TREE</name>
<organism evidence="2 3">
    <name type="scientific">Filobasidium floriforme</name>
    <dbReference type="NCBI Taxonomy" id="5210"/>
    <lineage>
        <taxon>Eukaryota</taxon>
        <taxon>Fungi</taxon>
        <taxon>Dikarya</taxon>
        <taxon>Basidiomycota</taxon>
        <taxon>Agaricomycotina</taxon>
        <taxon>Tremellomycetes</taxon>
        <taxon>Filobasidiales</taxon>
        <taxon>Filobasidiaceae</taxon>
        <taxon>Filobasidium</taxon>
    </lineage>
</organism>
<evidence type="ECO:0000313" key="3">
    <source>
        <dbReference type="Proteomes" id="UP000812966"/>
    </source>
</evidence>
<comment type="caution">
    <text evidence="2">The sequence shown here is derived from an EMBL/GenBank/DDBJ whole genome shotgun (WGS) entry which is preliminary data.</text>
</comment>
<evidence type="ECO:0000256" key="1">
    <source>
        <dbReference type="SAM" id="MobiDB-lite"/>
    </source>
</evidence>
<keyword evidence="3" id="KW-1185">Reference proteome</keyword>
<dbReference type="PANTHER" id="PTHR34213">
    <property type="entry name" value="NUCLEAR TRANSPORT FACTOR 2 (NTF2) FAMILY PROTEIN"/>
    <property type="match status" value="1"/>
</dbReference>
<gene>
    <name evidence="2" type="ORF">FFLO_03452</name>
</gene>
<reference evidence="2" key="1">
    <citation type="submission" date="2020-04" db="EMBL/GenBank/DDBJ databases">
        <title>Analysis of mating type loci in Filobasidium floriforme.</title>
        <authorList>
            <person name="Nowrousian M."/>
        </authorList>
    </citation>
    <scope>NUCLEOTIDE SEQUENCE</scope>
    <source>
        <strain evidence="2">CBS 6242</strain>
    </source>
</reference>
<dbReference type="PANTHER" id="PTHR34213:SF2">
    <property type="entry name" value="NUCLEAR TRANSPORT FACTOR 2 (NTF2) FAMILY PROTEIN"/>
    <property type="match status" value="1"/>
</dbReference>
<feature type="region of interest" description="Disordered" evidence="1">
    <location>
        <begin position="25"/>
        <end position="79"/>
    </location>
</feature>
<protein>
    <submittedName>
        <fullName evidence="2">Uncharacterized protein</fullName>
    </submittedName>
</protein>
<dbReference type="Proteomes" id="UP000812966">
    <property type="component" value="Unassembled WGS sequence"/>
</dbReference>